<dbReference type="AlphaFoldDB" id="A0A512M320"/>
<reference evidence="2 3" key="1">
    <citation type="submission" date="2019-07" db="EMBL/GenBank/DDBJ databases">
        <title>Whole genome shotgun sequence of Brevifollis gellanilyticus NBRC 108608.</title>
        <authorList>
            <person name="Hosoyama A."/>
            <person name="Uohara A."/>
            <person name="Ohji S."/>
            <person name="Ichikawa N."/>
        </authorList>
    </citation>
    <scope>NUCLEOTIDE SEQUENCE [LARGE SCALE GENOMIC DNA]</scope>
    <source>
        <strain evidence="2 3">NBRC 108608</strain>
    </source>
</reference>
<dbReference type="Pfam" id="PF25302">
    <property type="entry name" value="NADase_transloc"/>
    <property type="match status" value="1"/>
</dbReference>
<proteinExistence type="predicted"/>
<dbReference type="Gene3D" id="2.60.40.3680">
    <property type="match status" value="1"/>
</dbReference>
<organism evidence="2 3">
    <name type="scientific">Brevifollis gellanilyticus</name>
    <dbReference type="NCBI Taxonomy" id="748831"/>
    <lineage>
        <taxon>Bacteria</taxon>
        <taxon>Pseudomonadati</taxon>
        <taxon>Verrucomicrobiota</taxon>
        <taxon>Verrucomicrobiia</taxon>
        <taxon>Verrucomicrobiales</taxon>
        <taxon>Verrucomicrobiaceae</taxon>
    </lineage>
</organism>
<evidence type="ECO:0000259" key="1">
    <source>
        <dbReference type="Pfam" id="PF25302"/>
    </source>
</evidence>
<evidence type="ECO:0000313" key="2">
    <source>
        <dbReference type="EMBL" id="GEP41147.1"/>
    </source>
</evidence>
<accession>A0A512M320</accession>
<dbReference type="RefSeq" id="WP_170266530.1">
    <property type="nucleotide sequence ID" value="NZ_BKAG01000002.1"/>
</dbReference>
<keyword evidence="3" id="KW-1185">Reference proteome</keyword>
<feature type="domain" description="NAD glycohydrolase translocation F5/8 type C" evidence="1">
    <location>
        <begin position="313"/>
        <end position="450"/>
    </location>
</feature>
<evidence type="ECO:0000313" key="3">
    <source>
        <dbReference type="Proteomes" id="UP000321577"/>
    </source>
</evidence>
<sequence>MKHLWIFLLVPSFLFANGGGYLTGIKHTGAFQRTSALQPKNVEQVEMISERLEIDLHIEYADVRIEYVLHNPGKKVKIEAGFPSAISVGVKYDENAPEGQQVKPETLKPKIENLVLKADGKDVKWQQRSDEFKLSEEGLVEGAVVNSWHVFNLDFEEGQTRRLIVNYRNPYYGEYDYVSDDARLGPLSLTYLFSAAGLWAGPIKQGTVIVKAATISPESVTLSHPKRFERKGNEWHWQFTDFEPTLEDDLKIVTREAMFQQSAFNSASQEEQEKAQDGDALFLNEYVSYGESVFDDEGKLKGKNWEFWRSDFTIEASSTLAAQGEKNYKADNLRDSGDEGAWVEGSKGDGVGESLSLKLPKPAKISRVGIVNGYATSKDLYQANGRVAELDVSVNGGEAKRVSIPDEFLENEKFFFDLPASDKPVETIKLTIAKAYPGAKYQDTALTELVLIQPLEKAPKIQPAR</sequence>
<dbReference type="Proteomes" id="UP000321577">
    <property type="component" value="Unassembled WGS sequence"/>
</dbReference>
<dbReference type="EMBL" id="BKAG01000002">
    <property type="protein sequence ID" value="GEP41147.1"/>
    <property type="molecule type" value="Genomic_DNA"/>
</dbReference>
<name>A0A512M320_9BACT</name>
<protein>
    <recommendedName>
        <fullName evidence="1">NAD glycohydrolase translocation F5/8 type C domain-containing protein</fullName>
    </recommendedName>
</protein>
<dbReference type="InterPro" id="IPR057561">
    <property type="entry name" value="NADase_transloc"/>
</dbReference>
<dbReference type="NCBIfam" id="NF047619">
    <property type="entry name" value="NADase_discoid"/>
    <property type="match status" value="1"/>
</dbReference>
<gene>
    <name evidence="2" type="ORF">BGE01nite_04380</name>
</gene>
<comment type="caution">
    <text evidence="2">The sequence shown here is derived from an EMBL/GenBank/DDBJ whole genome shotgun (WGS) entry which is preliminary data.</text>
</comment>